<organism evidence="2 3">
    <name type="scientific">Tilletia indica</name>
    <dbReference type="NCBI Taxonomy" id="43049"/>
    <lineage>
        <taxon>Eukaryota</taxon>
        <taxon>Fungi</taxon>
        <taxon>Dikarya</taxon>
        <taxon>Basidiomycota</taxon>
        <taxon>Ustilaginomycotina</taxon>
        <taxon>Exobasidiomycetes</taxon>
        <taxon>Tilletiales</taxon>
        <taxon>Tilletiaceae</taxon>
        <taxon>Tilletia</taxon>
    </lineage>
</organism>
<dbReference type="Proteomes" id="UP000077521">
    <property type="component" value="Unassembled WGS sequence"/>
</dbReference>
<accession>A0A177TVB0</accession>
<evidence type="ECO:0000256" key="1">
    <source>
        <dbReference type="SAM" id="MobiDB-lite"/>
    </source>
</evidence>
<evidence type="ECO:0000313" key="2">
    <source>
        <dbReference type="EMBL" id="KAE8244952.1"/>
    </source>
</evidence>
<keyword evidence="3" id="KW-1185">Reference proteome</keyword>
<sequence>MDGSKGLPSTFRGATPPEQGTYLLTNVSFATHPLRLEAGDSAEMRQVPDEFDGIEPDSPTLPPPFVFLAGIGVIVESDANRKGSRVARYPASPTSKKSTVWQKWSLRLGFEDTAYWAAWTVPGARTLATFDAVMFKQEFDGQYQCCILASAGSLPFRKRTVHSSALLIDSNTNTAREQHTNDAPSTPVTRKGRPAIAKIDRKGKGKETERSSKRTAQEDTSVDQDTDEKNGSGEVAAIEDVPGDKDEDDEDEPSPPARKIRRTTSK</sequence>
<evidence type="ECO:0000313" key="3">
    <source>
        <dbReference type="Proteomes" id="UP000077521"/>
    </source>
</evidence>
<feature type="region of interest" description="Disordered" evidence="1">
    <location>
        <begin position="171"/>
        <end position="266"/>
    </location>
</feature>
<name>A0A177TVB0_9BASI</name>
<dbReference type="AlphaFoldDB" id="A0A177TVB0"/>
<proteinExistence type="predicted"/>
<dbReference type="EMBL" id="LWDF02000552">
    <property type="protein sequence ID" value="KAE8244952.1"/>
    <property type="molecule type" value="Genomic_DNA"/>
</dbReference>
<reference evidence="2" key="1">
    <citation type="submission" date="2016-04" db="EMBL/GenBank/DDBJ databases">
        <authorList>
            <person name="Nguyen H.D."/>
            <person name="Samba Siva P."/>
            <person name="Cullis J."/>
            <person name="Levesque C.A."/>
            <person name="Hambleton S."/>
        </authorList>
    </citation>
    <scope>NUCLEOTIDE SEQUENCE</scope>
    <source>
        <strain evidence="2">DAOMC 236416</strain>
    </source>
</reference>
<reference evidence="2" key="2">
    <citation type="journal article" date="2019" name="IMA Fungus">
        <title>Genome sequencing and comparison of five Tilletia species to identify candidate genes for the detection of regulated species infecting wheat.</title>
        <authorList>
            <person name="Nguyen H.D.T."/>
            <person name="Sultana T."/>
            <person name="Kesanakurti P."/>
            <person name="Hambleton S."/>
        </authorList>
    </citation>
    <scope>NUCLEOTIDE SEQUENCE</scope>
    <source>
        <strain evidence="2">DAOMC 236416</strain>
    </source>
</reference>
<feature type="compositionally biased region" description="Polar residues" evidence="1">
    <location>
        <begin position="171"/>
        <end position="188"/>
    </location>
</feature>
<feature type="compositionally biased region" description="Basic and acidic residues" evidence="1">
    <location>
        <begin position="198"/>
        <end position="217"/>
    </location>
</feature>
<protein>
    <submittedName>
        <fullName evidence="2">Uncharacterized protein</fullName>
    </submittedName>
</protein>
<comment type="caution">
    <text evidence="2">The sequence shown here is derived from an EMBL/GenBank/DDBJ whole genome shotgun (WGS) entry which is preliminary data.</text>
</comment>
<gene>
    <name evidence="2" type="ORF">A4X13_0g6154</name>
</gene>